<keyword evidence="8" id="KW-0443">Lipid metabolism</keyword>
<feature type="compositionally biased region" description="Pro residues" evidence="13">
    <location>
        <begin position="211"/>
        <end position="220"/>
    </location>
</feature>
<evidence type="ECO:0000256" key="6">
    <source>
        <dbReference type="ARBA" id="ARBA00022963"/>
    </source>
</evidence>
<dbReference type="SUPFAM" id="SSF158855">
    <property type="entry name" value="Lipase chaperone-like"/>
    <property type="match status" value="1"/>
</dbReference>
<keyword evidence="5" id="KW-0812">Transmembrane</keyword>
<name>A0A4R6R588_9BURK</name>
<keyword evidence="9" id="KW-0472">Membrane</keyword>
<evidence type="ECO:0000256" key="12">
    <source>
        <dbReference type="ARBA" id="ARBA00031542"/>
    </source>
</evidence>
<keyword evidence="15" id="KW-1185">Reference proteome</keyword>
<evidence type="ECO:0000256" key="8">
    <source>
        <dbReference type="ARBA" id="ARBA00023098"/>
    </source>
</evidence>
<evidence type="ECO:0000256" key="3">
    <source>
        <dbReference type="ARBA" id="ARBA00022475"/>
    </source>
</evidence>
<evidence type="ECO:0000313" key="15">
    <source>
        <dbReference type="Proteomes" id="UP000294593"/>
    </source>
</evidence>
<keyword evidence="7" id="KW-1133">Transmembrane helix</keyword>
<comment type="similarity">
    <text evidence="2">Belongs to the lipase chaperone family.</text>
</comment>
<reference evidence="14 15" key="1">
    <citation type="submission" date="2019-03" db="EMBL/GenBank/DDBJ databases">
        <title>Genomic Encyclopedia of Type Strains, Phase IV (KMG-IV): sequencing the most valuable type-strain genomes for metagenomic binning, comparative biology and taxonomic classification.</title>
        <authorList>
            <person name="Goeker M."/>
        </authorList>
    </citation>
    <scope>NUCLEOTIDE SEQUENCE [LARGE SCALE GENOMIC DNA]</scope>
    <source>
        <strain evidence="14 15">DSM 11901</strain>
    </source>
</reference>
<feature type="region of interest" description="Disordered" evidence="13">
    <location>
        <begin position="207"/>
        <end position="232"/>
    </location>
</feature>
<gene>
    <name evidence="14" type="ORF">EV672_109100</name>
</gene>
<keyword evidence="4" id="KW-0997">Cell inner membrane</keyword>
<evidence type="ECO:0000256" key="9">
    <source>
        <dbReference type="ARBA" id="ARBA00023136"/>
    </source>
</evidence>
<evidence type="ECO:0000256" key="11">
    <source>
        <dbReference type="ARBA" id="ARBA00030948"/>
    </source>
</evidence>
<keyword evidence="10" id="KW-0143">Chaperone</keyword>
<evidence type="ECO:0000256" key="1">
    <source>
        <dbReference type="ARBA" id="ARBA00004383"/>
    </source>
</evidence>
<dbReference type="GO" id="GO:0006457">
    <property type="term" value="P:protein folding"/>
    <property type="evidence" value="ECO:0007669"/>
    <property type="project" value="InterPro"/>
</dbReference>
<evidence type="ECO:0000256" key="7">
    <source>
        <dbReference type="ARBA" id="ARBA00022989"/>
    </source>
</evidence>
<dbReference type="AlphaFoldDB" id="A0A4R6R588"/>
<evidence type="ECO:0000256" key="2">
    <source>
        <dbReference type="ARBA" id="ARBA00010358"/>
    </source>
</evidence>
<evidence type="ECO:0000256" key="13">
    <source>
        <dbReference type="SAM" id="MobiDB-lite"/>
    </source>
</evidence>
<keyword evidence="3" id="KW-1003">Cell membrane</keyword>
<dbReference type="OrthoDB" id="9151601at2"/>
<evidence type="ECO:0000256" key="10">
    <source>
        <dbReference type="ARBA" id="ARBA00023186"/>
    </source>
</evidence>
<keyword evidence="6" id="KW-0442">Lipid degradation</keyword>
<dbReference type="InterPro" id="IPR004961">
    <property type="entry name" value="Lipase_chaperone"/>
</dbReference>
<dbReference type="RefSeq" id="WP_133610630.1">
    <property type="nucleotide sequence ID" value="NZ_SNXW01000009.1"/>
</dbReference>
<dbReference type="EMBL" id="SNXW01000009">
    <property type="protein sequence ID" value="TDP81060.1"/>
    <property type="molecule type" value="Genomic_DNA"/>
</dbReference>
<comment type="caution">
    <text evidence="14">The sequence shown here is derived from an EMBL/GenBank/DDBJ whole genome shotgun (WGS) entry which is preliminary data.</text>
</comment>
<dbReference type="GO" id="GO:0051082">
    <property type="term" value="F:unfolded protein binding"/>
    <property type="evidence" value="ECO:0007669"/>
    <property type="project" value="InterPro"/>
</dbReference>
<evidence type="ECO:0000256" key="4">
    <source>
        <dbReference type="ARBA" id="ARBA00022519"/>
    </source>
</evidence>
<dbReference type="GO" id="GO:0005886">
    <property type="term" value="C:plasma membrane"/>
    <property type="evidence" value="ECO:0007669"/>
    <property type="project" value="UniProtKB-SubCell"/>
</dbReference>
<proteinExistence type="inferred from homology"/>
<dbReference type="GO" id="GO:0016042">
    <property type="term" value="P:lipid catabolic process"/>
    <property type="evidence" value="ECO:0007669"/>
    <property type="project" value="UniProtKB-KW"/>
</dbReference>
<evidence type="ECO:0000313" key="14">
    <source>
        <dbReference type="EMBL" id="TDP81060.1"/>
    </source>
</evidence>
<evidence type="ECO:0000256" key="5">
    <source>
        <dbReference type="ARBA" id="ARBA00022692"/>
    </source>
</evidence>
<organism evidence="14 15">
    <name type="scientific">Aquabacterium commune</name>
    <dbReference type="NCBI Taxonomy" id="70586"/>
    <lineage>
        <taxon>Bacteria</taxon>
        <taxon>Pseudomonadati</taxon>
        <taxon>Pseudomonadota</taxon>
        <taxon>Betaproteobacteria</taxon>
        <taxon>Burkholderiales</taxon>
        <taxon>Aquabacterium</taxon>
    </lineage>
</organism>
<dbReference type="Proteomes" id="UP000294593">
    <property type="component" value="Unassembled WGS sequence"/>
</dbReference>
<comment type="subcellular location">
    <subcellularLocation>
        <location evidence="1">Cell inner membrane</location>
        <topology evidence="1">Single-pass membrane protein</topology>
        <orientation evidence="1">Periplasmic side</orientation>
    </subcellularLocation>
</comment>
<protein>
    <recommendedName>
        <fullName evidence="11">Lipase helper protein</fullName>
    </recommendedName>
    <alternativeName>
        <fullName evidence="12">Lipase modulator</fullName>
    </alternativeName>
</protein>
<dbReference type="Pfam" id="PF03280">
    <property type="entry name" value="Lipase_chap"/>
    <property type="match status" value="1"/>
</dbReference>
<accession>A0A4R6R588</accession>
<sequence length="310" mass="34196">MQMRGWMKGAAVALAVGAVAAGWMASQRPGGLASIAGAAAGGGWGMIRPDEAPAPADATAPVTASLSAEQVRVKLFKEGSFQGTEPSGNWCVTGDKLAACPELRKRFEYYILGLGEVTIADIRNLVDDEARRAHGDALANAIMAIWDKHWQVRTYAWRSVFVQADQSTWRPAFEEQRLVRRQILGEDWAKAFYADDEAKFQQFMAQVESGQPPPPDPGEPVPQMAPGKDPAAVHAERVARYGQAAADRLSKADEEWADWERRLASARSEWERLKASGQLSDLQRKQDMDAYINANFKPDEHLRVRALLHL</sequence>